<proteinExistence type="predicted"/>
<organism evidence="1">
    <name type="scientific">uncultured Leadbetterella sp</name>
    <dbReference type="NCBI Taxonomy" id="543029"/>
    <lineage>
        <taxon>Bacteria</taxon>
        <taxon>Pseudomonadati</taxon>
        <taxon>Bacteroidota</taxon>
        <taxon>Cytophagia</taxon>
        <taxon>Cytophagales</taxon>
        <taxon>Leadbetterellaceae</taxon>
        <taxon>Leadbetterella</taxon>
        <taxon>environmental samples</taxon>
    </lineage>
</organism>
<sequence length="88" mass="9901">LKADDTEGWIPLGVQARSAVLYNPLTGVSGKAQLRQKDDRTEVYLQLHSGESIILKTFTTADVELPQYSFWKSVAGMEGIIKNRRKQH</sequence>
<dbReference type="AlphaFoldDB" id="A0A060BMX1"/>
<feature type="non-terminal residue" evidence="1">
    <location>
        <position position="1"/>
    </location>
</feature>
<name>A0A060BMX1_9BACT</name>
<accession>A0A060BMX1</accession>
<protein>
    <submittedName>
        <fullName evidence="1">CAZy families GH106 protein</fullName>
    </submittedName>
</protein>
<dbReference type="EMBL" id="KF118382">
    <property type="protein sequence ID" value="AIA85643.1"/>
    <property type="molecule type" value="Genomic_DNA"/>
</dbReference>
<evidence type="ECO:0000313" key="1">
    <source>
        <dbReference type="EMBL" id="AIA85643.1"/>
    </source>
</evidence>
<reference evidence="1" key="1">
    <citation type="journal article" date="2013" name="Environ. Microbiol.">
        <title>Seasonally variable intestinal metagenomes of the red palm weevil (Rhynchophorus ferrugineus).</title>
        <authorList>
            <person name="Jia S."/>
            <person name="Zhang X."/>
            <person name="Zhang G."/>
            <person name="Yin A."/>
            <person name="Zhang S."/>
            <person name="Li F."/>
            <person name="Wang L."/>
            <person name="Zhao D."/>
            <person name="Yun Q."/>
            <person name="Tala"/>
            <person name="Wang J."/>
            <person name="Sun G."/>
            <person name="Baabdullah M."/>
            <person name="Yu X."/>
            <person name="Hu S."/>
            <person name="Al-Mssallem I.S."/>
            <person name="Yu J."/>
        </authorList>
    </citation>
    <scope>NUCLEOTIDE SEQUENCE</scope>
</reference>